<dbReference type="PRINTS" id="PR00598">
    <property type="entry name" value="HTHMARR"/>
</dbReference>
<keyword evidence="2" id="KW-0614">Plasmid</keyword>
<evidence type="ECO:0000313" key="2">
    <source>
        <dbReference type="EMBL" id="QLF71916.1"/>
    </source>
</evidence>
<dbReference type="Gene3D" id="1.10.10.10">
    <property type="entry name" value="Winged helix-like DNA-binding domain superfamily/Winged helix DNA-binding domain"/>
    <property type="match status" value="1"/>
</dbReference>
<dbReference type="PANTHER" id="PTHR33164">
    <property type="entry name" value="TRANSCRIPTIONAL REGULATOR, MARR FAMILY"/>
    <property type="match status" value="1"/>
</dbReference>
<evidence type="ECO:0000313" key="3">
    <source>
        <dbReference type="Proteomes" id="UP000308530"/>
    </source>
</evidence>
<proteinExistence type="predicted"/>
<keyword evidence="3" id="KW-1185">Reference proteome</keyword>
<protein>
    <submittedName>
        <fullName evidence="2">MarR family transcriptional regulator</fullName>
    </submittedName>
</protein>
<dbReference type="PROSITE" id="PS50995">
    <property type="entry name" value="HTH_MARR_2"/>
    <property type="match status" value="1"/>
</dbReference>
<dbReference type="PANTHER" id="PTHR33164:SF43">
    <property type="entry name" value="HTH-TYPE TRANSCRIPTIONAL REPRESSOR YETL"/>
    <property type="match status" value="1"/>
</dbReference>
<dbReference type="InterPro" id="IPR036390">
    <property type="entry name" value="WH_DNA-bd_sf"/>
</dbReference>
<name>A0ABX6QTK4_9HYPH</name>
<sequence>MTGELTLEQSGDESIDYGPLSNSLGFLLRIAQLRNFDQFYSRLGDSGLRPGEFSVMWLIYLNPGIRQGQLGRILSIKPAHMTKVVRRLEDLGRLERRIPEEDRRSVRLSLTDKGRHFVQAHEADFFGEDSYHNHGLTQKETETFIRLLRKYGGFTA</sequence>
<accession>A0ABX6QTK4</accession>
<reference evidence="2 3" key="1">
    <citation type="submission" date="2020-06" db="EMBL/GenBank/DDBJ databases">
        <title>Genome sequence of Rhizobium sp strain ADMK78.</title>
        <authorList>
            <person name="Rahi P."/>
        </authorList>
    </citation>
    <scope>NUCLEOTIDE SEQUENCE [LARGE SCALE GENOMIC DNA]</scope>
    <source>
        <strain evidence="2 3">ADMK78</strain>
        <plasmid evidence="2 3">pPRADMK78_01</plasmid>
    </source>
</reference>
<dbReference type="InterPro" id="IPR036388">
    <property type="entry name" value="WH-like_DNA-bd_sf"/>
</dbReference>
<dbReference type="InterPro" id="IPR000835">
    <property type="entry name" value="HTH_MarR-typ"/>
</dbReference>
<dbReference type="EMBL" id="CP058351">
    <property type="protein sequence ID" value="QLF71916.1"/>
    <property type="molecule type" value="Genomic_DNA"/>
</dbReference>
<organism evidence="2 3">
    <name type="scientific">Peteryoungia desertarenae</name>
    <dbReference type="NCBI Taxonomy" id="1813451"/>
    <lineage>
        <taxon>Bacteria</taxon>
        <taxon>Pseudomonadati</taxon>
        <taxon>Pseudomonadota</taxon>
        <taxon>Alphaproteobacteria</taxon>
        <taxon>Hyphomicrobiales</taxon>
        <taxon>Rhizobiaceae</taxon>
        <taxon>Peteryoungia</taxon>
    </lineage>
</organism>
<evidence type="ECO:0000259" key="1">
    <source>
        <dbReference type="PROSITE" id="PS50995"/>
    </source>
</evidence>
<gene>
    <name evidence="2" type="ORF">FE840_020160</name>
</gene>
<feature type="domain" description="HTH marR-type" evidence="1">
    <location>
        <begin position="21"/>
        <end position="153"/>
    </location>
</feature>
<geneLocation type="plasmid" evidence="2 3">
    <name>pPRADMK78_01</name>
</geneLocation>
<dbReference type="Proteomes" id="UP000308530">
    <property type="component" value="Plasmid pPRADMK78_01"/>
</dbReference>
<dbReference type="SMART" id="SM00347">
    <property type="entry name" value="HTH_MARR"/>
    <property type="match status" value="1"/>
</dbReference>
<dbReference type="RefSeq" id="WP_138287652.1">
    <property type="nucleotide sequence ID" value="NZ_CP058351.1"/>
</dbReference>
<dbReference type="InterPro" id="IPR039422">
    <property type="entry name" value="MarR/SlyA-like"/>
</dbReference>
<dbReference type="SUPFAM" id="SSF46785">
    <property type="entry name" value="Winged helix' DNA-binding domain"/>
    <property type="match status" value="1"/>
</dbReference>
<dbReference type="Pfam" id="PF01047">
    <property type="entry name" value="MarR"/>
    <property type="match status" value="1"/>
</dbReference>